<dbReference type="InterPro" id="IPR011004">
    <property type="entry name" value="Trimer_LpxA-like_sf"/>
</dbReference>
<evidence type="ECO:0000313" key="4">
    <source>
        <dbReference type="EMBL" id="TDA22576.1"/>
    </source>
</evidence>
<dbReference type="SUPFAM" id="SSF51161">
    <property type="entry name" value="Trimeric LpxA-like enzymes"/>
    <property type="match status" value="1"/>
</dbReference>
<evidence type="ECO:0000259" key="3">
    <source>
        <dbReference type="SMART" id="SM01266"/>
    </source>
</evidence>
<evidence type="ECO:0000313" key="5">
    <source>
        <dbReference type="Proteomes" id="UP000295710"/>
    </source>
</evidence>
<dbReference type="Proteomes" id="UP000295710">
    <property type="component" value="Unassembled WGS sequence"/>
</dbReference>
<reference evidence="4 5" key="1">
    <citation type="journal article" date="2016" name="Nat. Microbiol.">
        <title>The Mouse Intestinal Bacterial Collection (miBC) provides host-specific insight into cultured diversity and functional potential of the gut microbiota.</title>
        <authorList>
            <person name="Lagkouvardos I."/>
            <person name="Pukall R."/>
            <person name="Abt B."/>
            <person name="Foesel B.U."/>
            <person name="Meier-Kolthoff J.P."/>
            <person name="Kumar N."/>
            <person name="Bresciani A."/>
            <person name="Martinez I."/>
            <person name="Just S."/>
            <person name="Ziegler C."/>
            <person name="Brugiroux S."/>
            <person name="Garzetti D."/>
            <person name="Wenning M."/>
            <person name="Bui T.P."/>
            <person name="Wang J."/>
            <person name="Hugenholtz F."/>
            <person name="Plugge C.M."/>
            <person name="Peterson D.A."/>
            <person name="Hornef M.W."/>
            <person name="Baines J.F."/>
            <person name="Smidt H."/>
            <person name="Walter J."/>
            <person name="Kristiansen K."/>
            <person name="Nielsen H.B."/>
            <person name="Haller D."/>
            <person name="Overmann J."/>
            <person name="Stecher B."/>
            <person name="Clavel T."/>
        </authorList>
    </citation>
    <scope>NUCLEOTIDE SEQUENCE [LARGE SCALE GENOMIC DNA]</scope>
    <source>
        <strain evidence="4 5">DSM 28560</strain>
    </source>
</reference>
<proteinExistence type="inferred from homology"/>
<sequence length="134" mass="15341">MYGRQLYNCHDEIFLQYKKQAKELLDIYNRLTYDQKKEKKEILHKLFGGIGTNVSVGAPFLCDYGCNIITGSNVSINMNCSFIDCNQIKIGNNVMIASNVQIYTATHPVELAERLTPDWIPESGKQIDKRTDKF</sequence>
<accession>A0A4R4FI98</accession>
<dbReference type="AlphaFoldDB" id="A0A4R4FI98"/>
<dbReference type="Pfam" id="PF12464">
    <property type="entry name" value="Mac"/>
    <property type="match status" value="1"/>
</dbReference>
<dbReference type="InterPro" id="IPR051159">
    <property type="entry name" value="Hexapeptide_acetyltransf"/>
</dbReference>
<keyword evidence="5" id="KW-1185">Reference proteome</keyword>
<protein>
    <recommendedName>
        <fullName evidence="3">Maltose/galactoside acetyltransferase domain-containing protein</fullName>
    </recommendedName>
</protein>
<dbReference type="InterPro" id="IPR024688">
    <property type="entry name" value="Mac_dom"/>
</dbReference>
<dbReference type="GO" id="GO:0008374">
    <property type="term" value="F:O-acyltransferase activity"/>
    <property type="evidence" value="ECO:0007669"/>
    <property type="project" value="TreeGrafter"/>
</dbReference>
<comment type="caution">
    <text evidence="4">The sequence shown here is derived from an EMBL/GenBank/DDBJ whole genome shotgun (WGS) entry which is preliminary data.</text>
</comment>
<evidence type="ECO:0000256" key="1">
    <source>
        <dbReference type="ARBA" id="ARBA00007274"/>
    </source>
</evidence>
<name>A0A4R4FI98_9FIRM</name>
<dbReference type="PANTHER" id="PTHR23416:SF23">
    <property type="entry name" value="ACETYLTRANSFERASE C18B11.09C-RELATED"/>
    <property type="match status" value="1"/>
</dbReference>
<gene>
    <name evidence="4" type="ORF">E1963_03915</name>
</gene>
<feature type="domain" description="Maltose/galactoside acetyltransferase" evidence="3">
    <location>
        <begin position="4"/>
        <end position="52"/>
    </location>
</feature>
<dbReference type="EMBL" id="SMMX01000003">
    <property type="protein sequence ID" value="TDA22576.1"/>
    <property type="molecule type" value="Genomic_DNA"/>
</dbReference>
<dbReference type="SMART" id="SM01266">
    <property type="entry name" value="Mac"/>
    <property type="match status" value="1"/>
</dbReference>
<evidence type="ECO:0000256" key="2">
    <source>
        <dbReference type="ARBA" id="ARBA00022679"/>
    </source>
</evidence>
<dbReference type="GO" id="GO:0016407">
    <property type="term" value="F:acetyltransferase activity"/>
    <property type="evidence" value="ECO:0007669"/>
    <property type="project" value="InterPro"/>
</dbReference>
<dbReference type="PANTHER" id="PTHR23416">
    <property type="entry name" value="SIALIC ACID SYNTHASE-RELATED"/>
    <property type="match status" value="1"/>
</dbReference>
<dbReference type="RefSeq" id="WP_132275508.1">
    <property type="nucleotide sequence ID" value="NZ_JAOBST010000028.1"/>
</dbReference>
<comment type="similarity">
    <text evidence="1">Belongs to the transferase hexapeptide repeat family.</text>
</comment>
<organism evidence="4 5">
    <name type="scientific">Extibacter muris</name>
    <dbReference type="NCBI Taxonomy" id="1796622"/>
    <lineage>
        <taxon>Bacteria</taxon>
        <taxon>Bacillati</taxon>
        <taxon>Bacillota</taxon>
        <taxon>Clostridia</taxon>
        <taxon>Lachnospirales</taxon>
        <taxon>Lachnospiraceae</taxon>
        <taxon>Extibacter</taxon>
    </lineage>
</organism>
<keyword evidence="2" id="KW-0808">Transferase</keyword>
<dbReference type="Gene3D" id="2.160.10.10">
    <property type="entry name" value="Hexapeptide repeat proteins"/>
    <property type="match status" value="1"/>
</dbReference>